<evidence type="ECO:0000313" key="3">
    <source>
        <dbReference type="EMBL" id="OUR97873.1"/>
    </source>
</evidence>
<evidence type="ECO:0000259" key="2">
    <source>
        <dbReference type="Pfam" id="PF04784"/>
    </source>
</evidence>
<proteinExistence type="predicted"/>
<protein>
    <recommendedName>
        <fullName evidence="2">DUF547 domain-containing protein</fullName>
    </recommendedName>
</protein>
<gene>
    <name evidence="3" type="ORF">A9Q84_06665</name>
</gene>
<feature type="domain" description="DUF547" evidence="2">
    <location>
        <begin position="70"/>
        <end position="180"/>
    </location>
</feature>
<dbReference type="PANTHER" id="PTHR46361">
    <property type="entry name" value="ELECTRON CARRIER/ PROTEIN DISULFIDE OXIDOREDUCTASE"/>
    <property type="match status" value="1"/>
</dbReference>
<dbReference type="InterPro" id="IPR006869">
    <property type="entry name" value="DUF547"/>
</dbReference>
<dbReference type="Pfam" id="PF04784">
    <property type="entry name" value="DUF547"/>
    <property type="match status" value="1"/>
</dbReference>
<comment type="caution">
    <text evidence="3">The sequence shown here is derived from an EMBL/GenBank/DDBJ whole genome shotgun (WGS) entry which is preliminary data.</text>
</comment>
<feature type="chain" id="PRO_5012531527" description="DUF547 domain-containing protein" evidence="1">
    <location>
        <begin position="18"/>
        <end position="247"/>
    </location>
</feature>
<reference evidence="4" key="1">
    <citation type="journal article" date="2017" name="Proc. Natl. Acad. Sci. U.S.A.">
        <title>Simulation of Deepwater Horizon oil plume reveals substrate specialization within a complex community of hydrocarbon-degraders.</title>
        <authorList>
            <person name="Hu P."/>
            <person name="Dubinsky E.A."/>
            <person name="Probst A.J."/>
            <person name="Wang J."/>
            <person name="Sieber C.M.K."/>
            <person name="Tom L.M."/>
            <person name="Gardinali P."/>
            <person name="Banfield J.F."/>
            <person name="Atlas R.M."/>
            <person name="Andersen G.L."/>
        </authorList>
    </citation>
    <scope>NUCLEOTIDE SEQUENCE [LARGE SCALE GENOMIC DNA]</scope>
</reference>
<evidence type="ECO:0000313" key="4">
    <source>
        <dbReference type="Proteomes" id="UP000196531"/>
    </source>
</evidence>
<dbReference type="Proteomes" id="UP000196531">
    <property type="component" value="Unassembled WGS sequence"/>
</dbReference>
<keyword evidence="1" id="KW-0732">Signal</keyword>
<feature type="signal peptide" evidence="1">
    <location>
        <begin position="1"/>
        <end position="17"/>
    </location>
</feature>
<sequence>MRWILLLTFLLSTNALGFDHTHSEWQKVLTKYVKIENSQSLINYNLLKKEKQLLNNYLQSLSSVKKAEYKSWESSKKLAFLINAYNAFTIELILTNYPLKSIKDLGSLFKSAWKISFFTLLEEKHHLDWIEQDMIRGNFKEPRIHFAVVCASISCPNLQKKAFTFKNLDAQLETAAHEFLNDRSKNYFDGEKLYISKIFGWYKKDFKNFRKFISKRMSKNKSIQEKIQNPKLSVKQLNYNWQLNEWK</sequence>
<evidence type="ECO:0000256" key="1">
    <source>
        <dbReference type="SAM" id="SignalP"/>
    </source>
</evidence>
<dbReference type="AlphaFoldDB" id="A0A1Y5FFE2"/>
<dbReference type="PANTHER" id="PTHR46361:SF3">
    <property type="entry name" value="ELECTRON CARRIER_ PROTEIN DISULFIDE OXIDOREDUCTASE"/>
    <property type="match status" value="1"/>
</dbReference>
<dbReference type="EMBL" id="MAAO01000005">
    <property type="protein sequence ID" value="OUR97873.1"/>
    <property type="molecule type" value="Genomic_DNA"/>
</dbReference>
<name>A0A1Y5FFE2_9BACT</name>
<organism evidence="3 4">
    <name type="scientific">Halobacteriovorax marinus</name>
    <dbReference type="NCBI Taxonomy" id="97084"/>
    <lineage>
        <taxon>Bacteria</taxon>
        <taxon>Pseudomonadati</taxon>
        <taxon>Bdellovibrionota</taxon>
        <taxon>Bacteriovoracia</taxon>
        <taxon>Bacteriovoracales</taxon>
        <taxon>Halobacteriovoraceae</taxon>
        <taxon>Halobacteriovorax</taxon>
    </lineage>
</organism>
<accession>A0A1Y5FFE2</accession>